<feature type="compositionally biased region" description="Low complexity" evidence="1">
    <location>
        <begin position="93"/>
        <end position="106"/>
    </location>
</feature>
<reference evidence="2" key="1">
    <citation type="submission" date="2021-02" db="EMBL/GenBank/DDBJ databases">
        <authorList>
            <person name="Nowell W R."/>
        </authorList>
    </citation>
    <scope>NUCLEOTIDE SEQUENCE</scope>
</reference>
<name>A0A815KQU2_9BILA</name>
<proteinExistence type="predicted"/>
<dbReference type="Proteomes" id="UP000663834">
    <property type="component" value="Unassembled WGS sequence"/>
</dbReference>
<feature type="compositionally biased region" description="Polar residues" evidence="1">
    <location>
        <begin position="75"/>
        <end position="84"/>
    </location>
</feature>
<feature type="compositionally biased region" description="Polar residues" evidence="1">
    <location>
        <begin position="53"/>
        <end position="62"/>
    </location>
</feature>
<organism evidence="2 3">
    <name type="scientific">Rotaria magnacalcarata</name>
    <dbReference type="NCBI Taxonomy" id="392030"/>
    <lineage>
        <taxon>Eukaryota</taxon>
        <taxon>Metazoa</taxon>
        <taxon>Spiralia</taxon>
        <taxon>Gnathifera</taxon>
        <taxon>Rotifera</taxon>
        <taxon>Eurotatoria</taxon>
        <taxon>Bdelloidea</taxon>
        <taxon>Philodinida</taxon>
        <taxon>Philodinidae</taxon>
        <taxon>Rotaria</taxon>
    </lineage>
</organism>
<dbReference type="EMBL" id="CAJNOW010003816">
    <property type="protein sequence ID" value="CAF1396280.1"/>
    <property type="molecule type" value="Genomic_DNA"/>
</dbReference>
<evidence type="ECO:0000256" key="1">
    <source>
        <dbReference type="SAM" id="MobiDB-lite"/>
    </source>
</evidence>
<feature type="compositionally biased region" description="Polar residues" evidence="1">
    <location>
        <begin position="107"/>
        <end position="116"/>
    </location>
</feature>
<feature type="compositionally biased region" description="Acidic residues" evidence="1">
    <location>
        <begin position="121"/>
        <end position="130"/>
    </location>
</feature>
<evidence type="ECO:0000313" key="3">
    <source>
        <dbReference type="Proteomes" id="UP000663834"/>
    </source>
</evidence>
<feature type="region of interest" description="Disordered" evidence="1">
    <location>
        <begin position="53"/>
        <end position="138"/>
    </location>
</feature>
<protein>
    <submittedName>
        <fullName evidence="2">Uncharacterized protein</fullName>
    </submittedName>
</protein>
<dbReference type="AlphaFoldDB" id="A0A815KQU2"/>
<sequence>MRRHICLHYRLSFVLFSNEIHETNRSWKSEFKIGVEKHQLQLHMKKINSTPTPLQAYINSTPTPTPTKVCPAPTPYNSTPIWKNTTPTPTPTLPKKVPTPELTPTPSWSCPSLGSSNDNHDDFDADDYNGDDNAAPLL</sequence>
<accession>A0A815KQU2</accession>
<comment type="caution">
    <text evidence="2">The sequence shown here is derived from an EMBL/GenBank/DDBJ whole genome shotgun (WGS) entry which is preliminary data.</text>
</comment>
<evidence type="ECO:0000313" key="2">
    <source>
        <dbReference type="EMBL" id="CAF1396280.1"/>
    </source>
</evidence>
<gene>
    <name evidence="2" type="ORF">KQP761_LOCUS9476</name>
</gene>